<dbReference type="AlphaFoldDB" id="A0A1M7YLW9"/>
<proteinExistence type="predicted"/>
<evidence type="ECO:0000259" key="4">
    <source>
        <dbReference type="SMART" id="SM00863"/>
    </source>
</evidence>
<evidence type="ECO:0000313" key="5">
    <source>
        <dbReference type="EMBL" id="SHO53611.1"/>
    </source>
</evidence>
<keyword evidence="6" id="KW-1185">Reference proteome</keyword>
<evidence type="ECO:0000313" key="6">
    <source>
        <dbReference type="Proteomes" id="UP000184603"/>
    </source>
</evidence>
<evidence type="ECO:0000256" key="2">
    <source>
        <dbReference type="ARBA" id="ARBA00022723"/>
    </source>
</evidence>
<sequence length="217" mass="24559">MTKKLFWDDPYARSHHTVVSSVDGCEVELESTIFFAFSGGQESDQGSIAGIPVVSARKDDLRIKYTLPPDHGLLVGQPVKVDINWERRYLLMRLHFAAELVLELFYQELNGVVKVGAHIAQDKARIDFAWPQSISPLLPTFSEKANQIISSNIDIRTGFDDVDSERRYWEVKGFSRVPCGGTHVRSTGEIGQIRLKRNNIGKGKERVEIFLCEHENT</sequence>
<feature type="domain" description="Threonyl/alanyl tRNA synthetase SAD" evidence="4">
    <location>
        <begin position="166"/>
        <end position="208"/>
    </location>
</feature>
<dbReference type="GO" id="GO:0005524">
    <property type="term" value="F:ATP binding"/>
    <property type="evidence" value="ECO:0007669"/>
    <property type="project" value="InterPro"/>
</dbReference>
<dbReference type="GO" id="GO:0004812">
    <property type="term" value="F:aminoacyl-tRNA ligase activity"/>
    <property type="evidence" value="ECO:0007669"/>
    <property type="project" value="InterPro"/>
</dbReference>
<dbReference type="Gene3D" id="3.30.980.10">
    <property type="entry name" value="Threonyl-trna Synthetase, Chain A, domain 2"/>
    <property type="match status" value="1"/>
</dbReference>
<dbReference type="SUPFAM" id="SSF50447">
    <property type="entry name" value="Translation proteins"/>
    <property type="match status" value="1"/>
</dbReference>
<gene>
    <name evidence="5" type="ORF">SAMN02745220_05225</name>
</gene>
<evidence type="ECO:0000256" key="1">
    <source>
        <dbReference type="ARBA" id="ARBA00001947"/>
    </source>
</evidence>
<dbReference type="InterPro" id="IPR051335">
    <property type="entry name" value="Alanyl-tRNA_Editing_Enzymes"/>
</dbReference>
<organism evidence="5 6">
    <name type="scientific">Desulfopila aestuarii DSM 18488</name>
    <dbReference type="NCBI Taxonomy" id="1121416"/>
    <lineage>
        <taxon>Bacteria</taxon>
        <taxon>Pseudomonadati</taxon>
        <taxon>Thermodesulfobacteriota</taxon>
        <taxon>Desulfobulbia</taxon>
        <taxon>Desulfobulbales</taxon>
        <taxon>Desulfocapsaceae</taxon>
        <taxon>Desulfopila</taxon>
    </lineage>
</organism>
<dbReference type="GO" id="GO:0046872">
    <property type="term" value="F:metal ion binding"/>
    <property type="evidence" value="ECO:0007669"/>
    <property type="project" value="UniProtKB-KW"/>
</dbReference>
<dbReference type="InterPro" id="IPR018163">
    <property type="entry name" value="Thr/Ala-tRNA-synth_IIc_edit"/>
</dbReference>
<dbReference type="Gene3D" id="2.40.30.130">
    <property type="match status" value="1"/>
</dbReference>
<name>A0A1M7YLW9_9BACT</name>
<dbReference type="PANTHER" id="PTHR43462">
    <property type="entry name" value="ALANYL-TRNA EDITING PROTEIN"/>
    <property type="match status" value="1"/>
</dbReference>
<accession>A0A1M7YLW9</accession>
<reference evidence="5 6" key="1">
    <citation type="submission" date="2016-12" db="EMBL/GenBank/DDBJ databases">
        <authorList>
            <person name="Song W.-J."/>
            <person name="Kurnit D.M."/>
        </authorList>
    </citation>
    <scope>NUCLEOTIDE SEQUENCE [LARGE SCALE GENOMIC DNA]</scope>
    <source>
        <strain evidence="5 6">DSM 18488</strain>
    </source>
</reference>
<comment type="cofactor">
    <cofactor evidence="1">
        <name>Zn(2+)</name>
        <dbReference type="ChEBI" id="CHEBI:29105"/>
    </cofactor>
</comment>
<dbReference type="InterPro" id="IPR012947">
    <property type="entry name" value="tRNA_SAD"/>
</dbReference>
<keyword evidence="3" id="KW-0862">Zinc</keyword>
<dbReference type="SMART" id="SM00863">
    <property type="entry name" value="tRNA_SAD"/>
    <property type="match status" value="1"/>
</dbReference>
<dbReference type="GO" id="GO:0043039">
    <property type="term" value="P:tRNA aminoacylation"/>
    <property type="evidence" value="ECO:0007669"/>
    <property type="project" value="InterPro"/>
</dbReference>
<dbReference type="SUPFAM" id="SSF55186">
    <property type="entry name" value="ThrRS/AlaRS common domain"/>
    <property type="match status" value="1"/>
</dbReference>
<dbReference type="Proteomes" id="UP000184603">
    <property type="component" value="Unassembled WGS sequence"/>
</dbReference>
<dbReference type="OrthoDB" id="9812949at2"/>
<dbReference type="InterPro" id="IPR009000">
    <property type="entry name" value="Transl_B-barrel_sf"/>
</dbReference>
<dbReference type="GO" id="GO:0002161">
    <property type="term" value="F:aminoacyl-tRNA deacylase activity"/>
    <property type="evidence" value="ECO:0007669"/>
    <property type="project" value="UniProtKB-ARBA"/>
</dbReference>
<keyword evidence="2" id="KW-0479">Metal-binding</keyword>
<dbReference type="EMBL" id="FRFE01000065">
    <property type="protein sequence ID" value="SHO53611.1"/>
    <property type="molecule type" value="Genomic_DNA"/>
</dbReference>
<evidence type="ECO:0000256" key="3">
    <source>
        <dbReference type="ARBA" id="ARBA00022833"/>
    </source>
</evidence>
<protein>
    <submittedName>
        <fullName evidence="5">Ser-tRNA(Ala) deacylase AlaX (Editing enzyme)</fullName>
    </submittedName>
</protein>
<dbReference type="PANTHER" id="PTHR43462:SF1">
    <property type="entry name" value="ALANYL-TRNA EDITING PROTEIN AARSD1"/>
    <property type="match status" value="1"/>
</dbReference>
<dbReference type="STRING" id="1121416.SAMN02745220_05225"/>
<dbReference type="Pfam" id="PF07973">
    <property type="entry name" value="tRNA_SAD"/>
    <property type="match status" value="1"/>
</dbReference>
<dbReference type="RefSeq" id="WP_073617184.1">
    <property type="nucleotide sequence ID" value="NZ_FRFE01000065.1"/>
</dbReference>